<dbReference type="EMBL" id="MN740041">
    <property type="protein sequence ID" value="QHT85426.1"/>
    <property type="molecule type" value="Genomic_DNA"/>
</dbReference>
<name>A0A6C0HZ21_9ZZZZ</name>
<reference evidence="1" key="1">
    <citation type="journal article" date="2020" name="Nature">
        <title>Giant virus diversity and host interactions through global metagenomics.</title>
        <authorList>
            <person name="Schulz F."/>
            <person name="Roux S."/>
            <person name="Paez-Espino D."/>
            <person name="Jungbluth S."/>
            <person name="Walsh D.A."/>
            <person name="Denef V.J."/>
            <person name="McMahon K.D."/>
            <person name="Konstantinidis K.T."/>
            <person name="Eloe-Fadrosh E.A."/>
            <person name="Kyrpides N.C."/>
            <person name="Woyke T."/>
        </authorList>
    </citation>
    <scope>NUCLEOTIDE SEQUENCE</scope>
    <source>
        <strain evidence="1">GVMAG-M-3300023184-17</strain>
    </source>
</reference>
<proteinExistence type="predicted"/>
<evidence type="ECO:0000313" key="1">
    <source>
        <dbReference type="EMBL" id="QHT85426.1"/>
    </source>
</evidence>
<organism evidence="1">
    <name type="scientific">viral metagenome</name>
    <dbReference type="NCBI Taxonomy" id="1070528"/>
    <lineage>
        <taxon>unclassified sequences</taxon>
        <taxon>metagenomes</taxon>
        <taxon>organismal metagenomes</taxon>
    </lineage>
</organism>
<protein>
    <submittedName>
        <fullName evidence="1">Uncharacterized protein</fullName>
    </submittedName>
</protein>
<accession>A0A6C0HZ21</accession>
<sequence>MDPFETYEIIHPLQVVQGDKTYSCEQVQWYNLKEGDRYLMVNDSTYRIGTFQRFKWIDMYKQWMSVFTYVRSYPDEYCQEIAISGALPYIYYKIGASPYDP</sequence>
<dbReference type="AlphaFoldDB" id="A0A6C0HZ21"/>